<keyword evidence="3 6" id="KW-0863">Zinc-finger</keyword>
<feature type="compositionally biased region" description="Low complexity" evidence="7">
    <location>
        <begin position="736"/>
        <end position="754"/>
    </location>
</feature>
<evidence type="ECO:0000256" key="5">
    <source>
        <dbReference type="ARBA" id="ARBA00022833"/>
    </source>
</evidence>
<organism evidence="10 11">
    <name type="scientific">Klebsormidium nitens</name>
    <name type="common">Green alga</name>
    <name type="synonym">Ulothrix nitens</name>
    <dbReference type="NCBI Taxonomy" id="105231"/>
    <lineage>
        <taxon>Eukaryota</taxon>
        <taxon>Viridiplantae</taxon>
        <taxon>Streptophyta</taxon>
        <taxon>Klebsormidiophyceae</taxon>
        <taxon>Klebsormidiales</taxon>
        <taxon>Klebsormidiaceae</taxon>
        <taxon>Klebsormidium</taxon>
    </lineage>
</organism>
<feature type="compositionally biased region" description="Basic and acidic residues" evidence="7">
    <location>
        <begin position="1282"/>
        <end position="1292"/>
    </location>
</feature>
<feature type="compositionally biased region" description="Acidic residues" evidence="7">
    <location>
        <begin position="619"/>
        <end position="641"/>
    </location>
</feature>
<keyword evidence="4" id="KW-0833">Ubl conjugation pathway</keyword>
<feature type="region of interest" description="Disordered" evidence="7">
    <location>
        <begin position="1134"/>
        <end position="1225"/>
    </location>
</feature>
<keyword evidence="1" id="KW-0808">Transferase</keyword>
<gene>
    <name evidence="10" type="ORF">KFL_002090040</name>
</gene>
<feature type="compositionally biased region" description="Low complexity" evidence="7">
    <location>
        <begin position="642"/>
        <end position="670"/>
    </location>
</feature>
<evidence type="ECO:0000256" key="1">
    <source>
        <dbReference type="ARBA" id="ARBA00022679"/>
    </source>
</evidence>
<dbReference type="PROSITE" id="PS50199">
    <property type="entry name" value="ZF_RANBP2_2"/>
    <property type="match status" value="1"/>
</dbReference>
<feature type="region of interest" description="Disordered" evidence="7">
    <location>
        <begin position="1263"/>
        <end position="1308"/>
    </location>
</feature>
<feature type="domain" description="RanBP2-type" evidence="9">
    <location>
        <begin position="229"/>
        <end position="254"/>
    </location>
</feature>
<feature type="compositionally biased region" description="Basic and acidic residues" evidence="7">
    <location>
        <begin position="1134"/>
        <end position="1145"/>
    </location>
</feature>
<feature type="compositionally biased region" description="Basic and acidic residues" evidence="7">
    <location>
        <begin position="980"/>
        <end position="995"/>
    </location>
</feature>
<evidence type="ECO:0000256" key="4">
    <source>
        <dbReference type="ARBA" id="ARBA00022786"/>
    </source>
</evidence>
<dbReference type="SUPFAM" id="SSF54495">
    <property type="entry name" value="UBC-like"/>
    <property type="match status" value="1"/>
</dbReference>
<feature type="region of interest" description="Disordered" evidence="7">
    <location>
        <begin position="174"/>
        <end position="222"/>
    </location>
</feature>
<protein>
    <submittedName>
        <fullName evidence="10">Ubiquitin-conjugating enzyme E2-like protein</fullName>
    </submittedName>
</protein>
<dbReference type="PANTHER" id="PTHR46116">
    <property type="entry name" value="(E3-INDEPENDENT) E2 UBIQUITIN-CONJUGATING ENZYME"/>
    <property type="match status" value="1"/>
</dbReference>
<dbReference type="GO" id="GO:0008270">
    <property type="term" value="F:zinc ion binding"/>
    <property type="evidence" value="ECO:0007669"/>
    <property type="project" value="UniProtKB-KW"/>
</dbReference>
<sequence length="1583" mass="165213">MASVETAANEAEMPPAIATGQGMGSPQGAPVSATSDDPGPLPTWTCLFCTWQNADVPTINVCDACEKPRNASPKVEENAAVEATGGVGMEQKATPWACAECTFWNEPGAEACAMCQVVPGFANVSAPGGAQGPPNDAHGGAPVNKPLSCEACTASTPCQNCLTQLNASLGGQEASAEQGVGQQGQAAAGGDNVEEVHAQHTAGEEGQPPQSAEQGTDKPAQKAPEPVIWSCQVCTFENQEPDVRCQVCTSSKPPQGENPEQVAGASQNMCTLCGLIKPFGQPWKGGLCSQCRPIVEEDLPMDVEALPETEVGQSRSAPPPGPCGVCHKVVPGVLLQTVDGCGHCACCACLASLTLTRMDVAPPALAAAHSDILALLHCWEAGCPRLLSSGSLSCSLPLPNFLALSHWLVTAISSVYPQPTAVTSSSPDRATSQAGVQEAPPAGPTPEFTCGAQGCPSQGVPQAFVSTGEGDPSHVWAVCAACPHMTCLACGAAVGVSLDAEYRDHRFSCPLAQTWDVFRALLAFEEAFRTNEAVGKASADDAEGRSHKKQKTEAAGSGKRRIVWAKGTGFGGGGRDEYEEDAYDDEDEDEEDEDDNEEPFEEDDVDEGEQALAGLGEGSGDEPDDEDDDDDMDDVGEEEEAALLQALLASQAEAGAATQGGEQEQAEGAATGPVSGGGTDAPKESPMGEAAQGTHHSGATGNDGEQHGQLLSASAGGQAADLLAGMSPVTPSVGEAPVKAASPPWAAAGSPPEATAFPGNMLETSPAAEMPASNAEAAPEAATGGTAHTAATGSSAGPVAPQLPTGFHLDLATIPGAVPGPLGGVPDAAPALAAAGMSPLAGMVPPAGLFGLPSGVAGVGPSSDKRKERKDKEEAREEKLRERERQADIRLALAAEALTETLSGDDFAPVPNAATAALVRRSWACRILAAVLARCSLLDVGHCREREQLYLHLLHLVRALGRHSDLLPALLADKDDDDDGPHAKHAGPDPRGAERKRSKGLLGIVLTTISCALAKRRRQDGPSQDMEETARKQPEGGGVSSVMDGLAAAEVVAERGIRPDPALKPERIVLEGGRSVLAALADLNRQARIVQQGLKHGMAEGENEGDFGVAMVGLVLEVSDCYEQASRRAALWDSERRQAGEERDALAALEQSAREAEERAVANESENGRHGGEAANSEDGAETEMSEELVAKEDAPEVEVEDAPAAQTGDQEMAEAERAVGGSGEAAGAISKLGLESSGADQARGKTPLKERVMKGLKGMLISKKNHGKQKEQVAEATPNGEAKREEEELPKTADAGAGRGTGAEGGPSLEARIRAYKAGLKAVQFQEVSLLGEDGQYEHNYRGEVGSAYGEQSGSGAHSAKRQLRMLREIASLATTLPLEWESSVHIRVDTTRMDLLKAAIIGPQDTPYSNGIWLFDVLLPPDYPEMPPRVKFLTTGGGTVRFNPNLYDCGKVCLSLLGTWSGPSWRPGKSTLLQVLISLQSLVFVAEPYYNEPGYEARESSAASEAYNQDVRLNAMRYAILAPLKSPPRAFQDVTQQHFKLKRAELAAQVDDWISRADSKHKEACTQVGAEIMEELAKLGE</sequence>
<feature type="region of interest" description="Disordered" evidence="7">
    <location>
        <begin position="536"/>
        <end position="716"/>
    </location>
</feature>
<evidence type="ECO:0000256" key="2">
    <source>
        <dbReference type="ARBA" id="ARBA00022723"/>
    </source>
</evidence>
<dbReference type="Pfam" id="PF00179">
    <property type="entry name" value="UQ_con"/>
    <property type="match status" value="1"/>
</dbReference>
<keyword evidence="11" id="KW-1185">Reference proteome</keyword>
<feature type="domain" description="UBC core" evidence="8">
    <location>
        <begin position="1362"/>
        <end position="1522"/>
    </location>
</feature>
<feature type="compositionally biased region" description="Basic and acidic residues" evidence="7">
    <location>
        <begin position="1152"/>
        <end position="1172"/>
    </location>
</feature>
<evidence type="ECO:0000256" key="3">
    <source>
        <dbReference type="ARBA" id="ARBA00022771"/>
    </source>
</evidence>
<name>A0A1Y1I4G6_KLENI</name>
<dbReference type="GO" id="GO:0061631">
    <property type="term" value="F:ubiquitin conjugating enzyme activity"/>
    <property type="evidence" value="ECO:0000318"/>
    <property type="project" value="GO_Central"/>
</dbReference>
<reference evidence="10 11" key="1">
    <citation type="journal article" date="2014" name="Nat. Commun.">
        <title>Klebsormidium flaccidum genome reveals primary factors for plant terrestrial adaptation.</title>
        <authorList>
            <person name="Hori K."/>
            <person name="Maruyama F."/>
            <person name="Fujisawa T."/>
            <person name="Togashi T."/>
            <person name="Yamamoto N."/>
            <person name="Seo M."/>
            <person name="Sato S."/>
            <person name="Yamada T."/>
            <person name="Mori H."/>
            <person name="Tajima N."/>
            <person name="Moriyama T."/>
            <person name="Ikeuchi M."/>
            <person name="Watanabe M."/>
            <person name="Wada H."/>
            <person name="Kobayashi K."/>
            <person name="Saito M."/>
            <person name="Masuda T."/>
            <person name="Sasaki-Sekimoto Y."/>
            <person name="Mashiguchi K."/>
            <person name="Awai K."/>
            <person name="Shimojima M."/>
            <person name="Masuda S."/>
            <person name="Iwai M."/>
            <person name="Nobusawa T."/>
            <person name="Narise T."/>
            <person name="Kondo S."/>
            <person name="Saito H."/>
            <person name="Sato R."/>
            <person name="Murakawa M."/>
            <person name="Ihara Y."/>
            <person name="Oshima-Yamada Y."/>
            <person name="Ohtaka K."/>
            <person name="Satoh M."/>
            <person name="Sonobe K."/>
            <person name="Ishii M."/>
            <person name="Ohtani R."/>
            <person name="Kanamori-Sato M."/>
            <person name="Honoki R."/>
            <person name="Miyazaki D."/>
            <person name="Mochizuki H."/>
            <person name="Umetsu J."/>
            <person name="Higashi K."/>
            <person name="Shibata D."/>
            <person name="Kamiya Y."/>
            <person name="Sato N."/>
            <person name="Nakamura Y."/>
            <person name="Tabata S."/>
            <person name="Ida S."/>
            <person name="Kurokawa K."/>
            <person name="Ohta H."/>
        </authorList>
    </citation>
    <scope>NUCLEOTIDE SEQUENCE [LARGE SCALE GENOMIC DNA]</scope>
    <source>
        <strain evidence="10 11">NIES-2285</strain>
    </source>
</reference>
<feature type="region of interest" description="Disordered" evidence="7">
    <location>
        <begin position="423"/>
        <end position="443"/>
    </location>
</feature>
<feature type="compositionally biased region" description="Low complexity" evidence="7">
    <location>
        <begin position="174"/>
        <end position="190"/>
    </location>
</feature>
<dbReference type="PROSITE" id="PS50127">
    <property type="entry name" value="UBC_2"/>
    <property type="match status" value="1"/>
</dbReference>
<evidence type="ECO:0000256" key="7">
    <source>
        <dbReference type="SAM" id="MobiDB-lite"/>
    </source>
</evidence>
<feature type="region of interest" description="Disordered" evidence="7">
    <location>
        <begin position="1"/>
        <end position="37"/>
    </location>
</feature>
<dbReference type="STRING" id="105231.A0A1Y1I4G6"/>
<dbReference type="OMA" id="CHCECAR"/>
<dbReference type="CDD" id="cd23810">
    <property type="entry name" value="UBCc_BIRC6"/>
    <property type="match status" value="1"/>
</dbReference>
<evidence type="ECO:0000256" key="6">
    <source>
        <dbReference type="PROSITE-ProRule" id="PRU00322"/>
    </source>
</evidence>
<dbReference type="Gene3D" id="3.10.110.10">
    <property type="entry name" value="Ubiquitin Conjugating Enzyme"/>
    <property type="match status" value="1"/>
</dbReference>
<proteinExistence type="predicted"/>
<dbReference type="InterPro" id="IPR016135">
    <property type="entry name" value="UBQ-conjugating_enzyme/RWD"/>
</dbReference>
<dbReference type="OrthoDB" id="47801at2759"/>
<dbReference type="SMART" id="SM00212">
    <property type="entry name" value="UBCc"/>
    <property type="match status" value="1"/>
</dbReference>
<dbReference type="PROSITE" id="PS01358">
    <property type="entry name" value="ZF_RANBP2_1"/>
    <property type="match status" value="2"/>
</dbReference>
<evidence type="ECO:0000259" key="9">
    <source>
        <dbReference type="PROSITE" id="PS50199"/>
    </source>
</evidence>
<dbReference type="PANTHER" id="PTHR46116:SF39">
    <property type="entry name" value="BACULOVIRAL IAP REPEAT-CONTAINING PROTEIN 6"/>
    <property type="match status" value="1"/>
</dbReference>
<feature type="region of interest" description="Disordered" evidence="7">
    <location>
        <begin position="734"/>
        <end position="797"/>
    </location>
</feature>
<evidence type="ECO:0000259" key="8">
    <source>
        <dbReference type="PROSITE" id="PS50127"/>
    </source>
</evidence>
<evidence type="ECO:0000313" key="11">
    <source>
        <dbReference type="Proteomes" id="UP000054558"/>
    </source>
</evidence>
<dbReference type="InterPro" id="IPR000608">
    <property type="entry name" value="UBC"/>
</dbReference>
<dbReference type="Proteomes" id="UP000054558">
    <property type="component" value="Unassembled WGS sequence"/>
</dbReference>
<dbReference type="InterPro" id="IPR001876">
    <property type="entry name" value="Znf_RanBP2"/>
</dbReference>
<accession>A0A1Y1I4G6</accession>
<feature type="region of interest" description="Disordered" evidence="7">
    <location>
        <begin position="973"/>
        <end position="997"/>
    </location>
</feature>
<feature type="compositionally biased region" description="Polar residues" evidence="7">
    <location>
        <begin position="423"/>
        <end position="435"/>
    </location>
</feature>
<feature type="compositionally biased region" description="Basic and acidic residues" evidence="7">
    <location>
        <begin position="863"/>
        <end position="882"/>
    </location>
</feature>
<dbReference type="EMBL" id="DF237158">
    <property type="protein sequence ID" value="GAQ84852.1"/>
    <property type="molecule type" value="Genomic_DNA"/>
</dbReference>
<feature type="region of interest" description="Disordered" evidence="7">
    <location>
        <begin position="1016"/>
        <end position="1041"/>
    </location>
</feature>
<evidence type="ECO:0000313" key="10">
    <source>
        <dbReference type="EMBL" id="GAQ84852.1"/>
    </source>
</evidence>
<keyword evidence="2" id="KW-0479">Metal-binding</keyword>
<feature type="compositionally biased region" description="Acidic residues" evidence="7">
    <location>
        <begin position="577"/>
        <end position="609"/>
    </location>
</feature>
<keyword evidence="5" id="KW-0862">Zinc</keyword>
<feature type="compositionally biased region" description="Low complexity" evidence="7">
    <location>
        <begin position="765"/>
        <end position="797"/>
    </location>
</feature>
<feature type="region of interest" description="Disordered" evidence="7">
    <location>
        <begin position="855"/>
        <end position="882"/>
    </location>
</feature>
<dbReference type="SMART" id="SM00547">
    <property type="entry name" value="ZnF_RBZ"/>
    <property type="match status" value="3"/>
</dbReference>